<dbReference type="AlphaFoldDB" id="A0A9P4Y564"/>
<evidence type="ECO:0000313" key="3">
    <source>
        <dbReference type="EMBL" id="KAF3766706.1"/>
    </source>
</evidence>
<name>A0A9P4Y564_CRYP1</name>
<dbReference type="GO" id="GO:0016787">
    <property type="term" value="F:hydrolase activity"/>
    <property type="evidence" value="ECO:0007669"/>
    <property type="project" value="UniProtKB-KW"/>
</dbReference>
<dbReference type="PANTHER" id="PTHR43798:SF31">
    <property type="entry name" value="AB HYDROLASE SUPERFAMILY PROTEIN YCLE"/>
    <property type="match status" value="1"/>
</dbReference>
<dbReference type="EMBL" id="MU032346">
    <property type="protein sequence ID" value="KAF3766706.1"/>
    <property type="molecule type" value="Genomic_DNA"/>
</dbReference>
<dbReference type="Pfam" id="PF12697">
    <property type="entry name" value="Abhydrolase_6"/>
    <property type="match status" value="1"/>
</dbReference>
<comment type="caution">
    <text evidence="3">The sequence shown here is derived from an EMBL/GenBank/DDBJ whole genome shotgun (WGS) entry which is preliminary data.</text>
</comment>
<proteinExistence type="predicted"/>
<dbReference type="RefSeq" id="XP_040777667.1">
    <property type="nucleotide sequence ID" value="XM_040923141.1"/>
</dbReference>
<dbReference type="InterPro" id="IPR000639">
    <property type="entry name" value="Epox_hydrolase-like"/>
</dbReference>
<feature type="domain" description="AB hydrolase-1" evidence="2">
    <location>
        <begin position="42"/>
        <end position="282"/>
    </location>
</feature>
<dbReference type="InterPro" id="IPR029058">
    <property type="entry name" value="AB_hydrolase_fold"/>
</dbReference>
<keyword evidence="1" id="KW-0378">Hydrolase</keyword>
<gene>
    <name evidence="3" type="ORF">M406DRAFT_355334</name>
</gene>
<dbReference type="GO" id="GO:0016020">
    <property type="term" value="C:membrane"/>
    <property type="evidence" value="ECO:0007669"/>
    <property type="project" value="TreeGrafter"/>
</dbReference>
<dbReference type="InterPro" id="IPR050266">
    <property type="entry name" value="AB_hydrolase_sf"/>
</dbReference>
<evidence type="ECO:0000313" key="4">
    <source>
        <dbReference type="Proteomes" id="UP000803844"/>
    </source>
</evidence>
<protein>
    <submittedName>
        <fullName evidence="3">Alpha/beta-hydrolase</fullName>
    </submittedName>
</protein>
<dbReference type="InterPro" id="IPR000073">
    <property type="entry name" value="AB_hydrolase_1"/>
</dbReference>
<reference evidence="3" key="1">
    <citation type="journal article" date="2020" name="Phytopathology">
        <title>Genome sequence of the chestnut blight fungus Cryphonectria parasitica EP155: A fundamental resource for an archetypical invasive plant pathogen.</title>
        <authorList>
            <person name="Crouch J.A."/>
            <person name="Dawe A."/>
            <person name="Aerts A."/>
            <person name="Barry K."/>
            <person name="Churchill A.C.L."/>
            <person name="Grimwood J."/>
            <person name="Hillman B."/>
            <person name="Milgroom M.G."/>
            <person name="Pangilinan J."/>
            <person name="Smith M."/>
            <person name="Salamov A."/>
            <person name="Schmutz J."/>
            <person name="Yadav J."/>
            <person name="Grigoriev I.V."/>
            <person name="Nuss D."/>
        </authorList>
    </citation>
    <scope>NUCLEOTIDE SEQUENCE</scope>
    <source>
        <strain evidence="3">EP155</strain>
    </source>
</reference>
<dbReference type="PRINTS" id="PR00412">
    <property type="entry name" value="EPOXHYDRLASE"/>
</dbReference>
<dbReference type="Gene3D" id="3.40.50.1820">
    <property type="entry name" value="alpha/beta hydrolase"/>
    <property type="match status" value="1"/>
</dbReference>
<accession>A0A9P4Y564</accession>
<evidence type="ECO:0000256" key="1">
    <source>
        <dbReference type="ARBA" id="ARBA00022801"/>
    </source>
</evidence>
<dbReference type="GeneID" id="63840270"/>
<keyword evidence="4" id="KW-1185">Reference proteome</keyword>
<dbReference type="SUPFAM" id="SSF53474">
    <property type="entry name" value="alpha/beta-Hydrolases"/>
    <property type="match status" value="1"/>
</dbReference>
<dbReference type="Proteomes" id="UP000803844">
    <property type="component" value="Unassembled WGS sequence"/>
</dbReference>
<organism evidence="3 4">
    <name type="scientific">Cryphonectria parasitica (strain ATCC 38755 / EP155)</name>
    <dbReference type="NCBI Taxonomy" id="660469"/>
    <lineage>
        <taxon>Eukaryota</taxon>
        <taxon>Fungi</taxon>
        <taxon>Dikarya</taxon>
        <taxon>Ascomycota</taxon>
        <taxon>Pezizomycotina</taxon>
        <taxon>Sordariomycetes</taxon>
        <taxon>Sordariomycetidae</taxon>
        <taxon>Diaporthales</taxon>
        <taxon>Cryphonectriaceae</taxon>
        <taxon>Cryphonectria-Endothia species complex</taxon>
        <taxon>Cryphonectria</taxon>
    </lineage>
</organism>
<dbReference type="PANTHER" id="PTHR43798">
    <property type="entry name" value="MONOACYLGLYCEROL LIPASE"/>
    <property type="match status" value="1"/>
</dbReference>
<dbReference type="OrthoDB" id="2498029at2759"/>
<evidence type="ECO:0000259" key="2">
    <source>
        <dbReference type="Pfam" id="PF12697"/>
    </source>
</evidence>
<sequence length="301" mass="32279">MLSTAARGTSIEVQPDVSLHVEIIDKNNNEDNTIDCANTPTIVFLHYWGGSTRTWSKVIPLVHASEEHAHHAHYHYRTVAIDFRGWGESTGPSHAGAYSIAHLAADIDTVLERLQLTTVYLVGLSMGAKVAQAVAGRGNVKGLRGLVLVSPAPPTPLVLPPEASEQQVHAYETWQSAEFVARNVLLSSPEAIDDELLKQVVGDMLRGKAEAKAAWPAYAMGEDISPLAGRIKVPVQVVAAAKDVVEPLERVKTEVCANIETCGLVVLPGAGHLSPLEAPEEVSKYIVDFIGGLEDVGPRAQ</sequence>